<organism evidence="1 2">
    <name type="scientific">Tulasnella calospora MUT 4182</name>
    <dbReference type="NCBI Taxonomy" id="1051891"/>
    <lineage>
        <taxon>Eukaryota</taxon>
        <taxon>Fungi</taxon>
        <taxon>Dikarya</taxon>
        <taxon>Basidiomycota</taxon>
        <taxon>Agaricomycotina</taxon>
        <taxon>Agaricomycetes</taxon>
        <taxon>Cantharellales</taxon>
        <taxon>Tulasnellaceae</taxon>
        <taxon>Tulasnella</taxon>
    </lineage>
</organism>
<reference evidence="1 2" key="1">
    <citation type="submission" date="2014-04" db="EMBL/GenBank/DDBJ databases">
        <authorList>
            <consortium name="DOE Joint Genome Institute"/>
            <person name="Kuo A."/>
            <person name="Girlanda M."/>
            <person name="Perotto S."/>
            <person name="Kohler A."/>
            <person name="Nagy L.G."/>
            <person name="Floudas D."/>
            <person name="Copeland A."/>
            <person name="Barry K.W."/>
            <person name="Cichocki N."/>
            <person name="Veneault-Fourrey C."/>
            <person name="LaButti K."/>
            <person name="Lindquist E.A."/>
            <person name="Lipzen A."/>
            <person name="Lundell T."/>
            <person name="Morin E."/>
            <person name="Murat C."/>
            <person name="Sun H."/>
            <person name="Tunlid A."/>
            <person name="Henrissat B."/>
            <person name="Grigoriev I.V."/>
            <person name="Hibbett D.S."/>
            <person name="Martin F."/>
            <person name="Nordberg H.P."/>
            <person name="Cantor M.N."/>
            <person name="Hua S.X."/>
        </authorList>
    </citation>
    <scope>NUCLEOTIDE SEQUENCE [LARGE SCALE GENOMIC DNA]</scope>
    <source>
        <strain evidence="1 2">MUT 4182</strain>
    </source>
</reference>
<reference evidence="2" key="2">
    <citation type="submission" date="2015-01" db="EMBL/GenBank/DDBJ databases">
        <title>Evolutionary Origins and Diversification of the Mycorrhizal Mutualists.</title>
        <authorList>
            <consortium name="DOE Joint Genome Institute"/>
            <consortium name="Mycorrhizal Genomics Consortium"/>
            <person name="Kohler A."/>
            <person name="Kuo A."/>
            <person name="Nagy L.G."/>
            <person name="Floudas D."/>
            <person name="Copeland A."/>
            <person name="Barry K.W."/>
            <person name="Cichocki N."/>
            <person name="Veneault-Fourrey C."/>
            <person name="LaButti K."/>
            <person name="Lindquist E.A."/>
            <person name="Lipzen A."/>
            <person name="Lundell T."/>
            <person name="Morin E."/>
            <person name="Murat C."/>
            <person name="Riley R."/>
            <person name="Ohm R."/>
            <person name="Sun H."/>
            <person name="Tunlid A."/>
            <person name="Henrissat B."/>
            <person name="Grigoriev I.V."/>
            <person name="Hibbett D.S."/>
            <person name="Martin F."/>
        </authorList>
    </citation>
    <scope>NUCLEOTIDE SEQUENCE [LARGE SCALE GENOMIC DNA]</scope>
    <source>
        <strain evidence="2">MUT 4182</strain>
    </source>
</reference>
<dbReference type="Proteomes" id="UP000054248">
    <property type="component" value="Unassembled WGS sequence"/>
</dbReference>
<protein>
    <submittedName>
        <fullName evidence="1">Uncharacterized protein</fullName>
    </submittedName>
</protein>
<dbReference type="EMBL" id="KN822951">
    <property type="protein sequence ID" value="KIO32987.1"/>
    <property type="molecule type" value="Genomic_DNA"/>
</dbReference>
<evidence type="ECO:0000313" key="1">
    <source>
        <dbReference type="EMBL" id="KIO32987.1"/>
    </source>
</evidence>
<accession>A0A0C3MGZ6</accession>
<keyword evidence="2" id="KW-1185">Reference proteome</keyword>
<proteinExistence type="predicted"/>
<evidence type="ECO:0000313" key="2">
    <source>
        <dbReference type="Proteomes" id="UP000054248"/>
    </source>
</evidence>
<dbReference type="AlphaFoldDB" id="A0A0C3MGZ6"/>
<dbReference type="HOGENOM" id="CLU_1511686_0_0_1"/>
<gene>
    <name evidence="1" type="ORF">M407DRAFT_18142</name>
</gene>
<sequence length="178" mass="18279">MFTTLTEITSFQPADLVQGWGHPVDPVGCSPGSAVRLVVNRPVAGADALTEKELVEERVGGGCKARGPSTVRMAADSLEDDVVGNTKSLHASPPELDGEGDTSFESARHECIVAFSRVTSNGDLGDIDMGRGSGFKDLDNAGYTLGSCHHGRGAVTGAADVGEEAFSAAAVIGLLGNH</sequence>
<name>A0A0C3MGZ6_9AGAM</name>